<dbReference type="PaxDb" id="3880-AES65854"/>
<protein>
    <recommendedName>
        <fullName evidence="4">CC-NBS-LRR resistance protein</fullName>
    </recommendedName>
</protein>
<organism evidence="1 3">
    <name type="scientific">Medicago truncatula</name>
    <name type="common">Barrel medic</name>
    <name type="synonym">Medicago tribuloides</name>
    <dbReference type="NCBI Taxonomy" id="3880"/>
    <lineage>
        <taxon>Eukaryota</taxon>
        <taxon>Viridiplantae</taxon>
        <taxon>Streptophyta</taxon>
        <taxon>Embryophyta</taxon>
        <taxon>Tracheophyta</taxon>
        <taxon>Spermatophyta</taxon>
        <taxon>Magnoliopsida</taxon>
        <taxon>eudicotyledons</taxon>
        <taxon>Gunneridae</taxon>
        <taxon>Pentapetalae</taxon>
        <taxon>rosids</taxon>
        <taxon>fabids</taxon>
        <taxon>Fabales</taxon>
        <taxon>Fabaceae</taxon>
        <taxon>Papilionoideae</taxon>
        <taxon>50 kb inversion clade</taxon>
        <taxon>NPAAA clade</taxon>
        <taxon>Hologalegina</taxon>
        <taxon>IRL clade</taxon>
        <taxon>Trifolieae</taxon>
        <taxon>Medicago</taxon>
    </lineage>
</organism>
<reference evidence="1 3" key="2">
    <citation type="journal article" date="2014" name="BMC Genomics">
        <title>An improved genome release (version Mt4.0) for the model legume Medicago truncatula.</title>
        <authorList>
            <person name="Tang H."/>
            <person name="Krishnakumar V."/>
            <person name="Bidwell S."/>
            <person name="Rosen B."/>
            <person name="Chan A."/>
            <person name="Zhou S."/>
            <person name="Gentzbittel L."/>
            <person name="Childs K.L."/>
            <person name="Yandell M."/>
            <person name="Gundlach H."/>
            <person name="Mayer K.F."/>
            <person name="Schwartz D.C."/>
            <person name="Town C.D."/>
        </authorList>
    </citation>
    <scope>GENOME REANNOTATION</scope>
    <source>
        <strain evidence="2 3">cv. Jemalong A17</strain>
    </source>
</reference>
<gene>
    <name evidence="1" type="ordered locus">MTR_2g049960</name>
</gene>
<dbReference type="EnsemblPlants" id="AES65854">
    <property type="protein sequence ID" value="AES65854"/>
    <property type="gene ID" value="MTR_2g049960"/>
</dbReference>
<accession>G7IQH0</accession>
<dbReference type="HOGENOM" id="CLU_074686_0_0_1"/>
<evidence type="ECO:0000313" key="1">
    <source>
        <dbReference type="EMBL" id="AES65854.1"/>
    </source>
</evidence>
<dbReference type="Proteomes" id="UP000002051">
    <property type="component" value="Chromosome 2"/>
</dbReference>
<dbReference type="AlphaFoldDB" id="G7IQH0"/>
<evidence type="ECO:0000313" key="3">
    <source>
        <dbReference type="Proteomes" id="UP000002051"/>
    </source>
</evidence>
<reference evidence="1 3" key="1">
    <citation type="journal article" date="2011" name="Nature">
        <title>The Medicago genome provides insight into the evolution of rhizobial symbioses.</title>
        <authorList>
            <person name="Young N.D."/>
            <person name="Debelle F."/>
            <person name="Oldroyd G.E."/>
            <person name="Geurts R."/>
            <person name="Cannon S.B."/>
            <person name="Udvardi M.K."/>
            <person name="Benedito V.A."/>
            <person name="Mayer K.F."/>
            <person name="Gouzy J."/>
            <person name="Schoof H."/>
            <person name="Van de Peer Y."/>
            <person name="Proost S."/>
            <person name="Cook D.R."/>
            <person name="Meyers B.C."/>
            <person name="Spannagl M."/>
            <person name="Cheung F."/>
            <person name="De Mita S."/>
            <person name="Krishnakumar V."/>
            <person name="Gundlach H."/>
            <person name="Zhou S."/>
            <person name="Mudge J."/>
            <person name="Bharti A.K."/>
            <person name="Murray J.D."/>
            <person name="Naoumkina M.A."/>
            <person name="Rosen B."/>
            <person name="Silverstein K.A."/>
            <person name="Tang H."/>
            <person name="Rombauts S."/>
            <person name="Zhao P.X."/>
            <person name="Zhou P."/>
            <person name="Barbe V."/>
            <person name="Bardou P."/>
            <person name="Bechner M."/>
            <person name="Bellec A."/>
            <person name="Berger A."/>
            <person name="Berges H."/>
            <person name="Bidwell S."/>
            <person name="Bisseling T."/>
            <person name="Choisne N."/>
            <person name="Couloux A."/>
            <person name="Denny R."/>
            <person name="Deshpande S."/>
            <person name="Dai X."/>
            <person name="Doyle J.J."/>
            <person name="Dudez A.M."/>
            <person name="Farmer A.D."/>
            <person name="Fouteau S."/>
            <person name="Franken C."/>
            <person name="Gibelin C."/>
            <person name="Gish J."/>
            <person name="Goldstein S."/>
            <person name="Gonzalez A.J."/>
            <person name="Green P.J."/>
            <person name="Hallab A."/>
            <person name="Hartog M."/>
            <person name="Hua A."/>
            <person name="Humphray S.J."/>
            <person name="Jeong D.H."/>
            <person name="Jing Y."/>
            <person name="Jocker A."/>
            <person name="Kenton S.M."/>
            <person name="Kim D.J."/>
            <person name="Klee K."/>
            <person name="Lai H."/>
            <person name="Lang C."/>
            <person name="Lin S."/>
            <person name="Macmil S.L."/>
            <person name="Magdelenat G."/>
            <person name="Matthews L."/>
            <person name="McCorrison J."/>
            <person name="Monaghan E.L."/>
            <person name="Mun J.H."/>
            <person name="Najar F.Z."/>
            <person name="Nicholson C."/>
            <person name="Noirot C."/>
            <person name="O'Bleness M."/>
            <person name="Paule C.R."/>
            <person name="Poulain J."/>
            <person name="Prion F."/>
            <person name="Qin B."/>
            <person name="Qu C."/>
            <person name="Retzel E.F."/>
            <person name="Riddle C."/>
            <person name="Sallet E."/>
            <person name="Samain S."/>
            <person name="Samson N."/>
            <person name="Sanders I."/>
            <person name="Saurat O."/>
            <person name="Scarpelli C."/>
            <person name="Schiex T."/>
            <person name="Segurens B."/>
            <person name="Severin A.J."/>
            <person name="Sherrier D.J."/>
            <person name="Shi R."/>
            <person name="Sims S."/>
            <person name="Singer S.R."/>
            <person name="Sinharoy S."/>
            <person name="Sterck L."/>
            <person name="Viollet A."/>
            <person name="Wang B.B."/>
            <person name="Wang K."/>
            <person name="Wang M."/>
            <person name="Wang X."/>
            <person name="Warfsmann J."/>
            <person name="Weissenbach J."/>
            <person name="White D.D."/>
            <person name="White J.D."/>
            <person name="Wiley G.B."/>
            <person name="Wincker P."/>
            <person name="Xing Y."/>
            <person name="Yang L."/>
            <person name="Yao Z."/>
            <person name="Ying F."/>
            <person name="Zhai J."/>
            <person name="Zhou L."/>
            <person name="Zuber A."/>
            <person name="Denarie J."/>
            <person name="Dixon R.A."/>
            <person name="May G.D."/>
            <person name="Schwartz D.C."/>
            <person name="Rogers J."/>
            <person name="Quetier F."/>
            <person name="Town C.D."/>
            <person name="Roe B.A."/>
        </authorList>
    </citation>
    <scope>NUCLEOTIDE SEQUENCE [LARGE SCALE GENOMIC DNA]</scope>
    <source>
        <strain evidence="1">A17</strain>
        <strain evidence="2 3">cv. Jemalong A17</strain>
    </source>
</reference>
<dbReference type="eggNOG" id="ENOG502SYF9">
    <property type="taxonomic scope" value="Eukaryota"/>
</dbReference>
<evidence type="ECO:0008006" key="4">
    <source>
        <dbReference type="Google" id="ProtNLM"/>
    </source>
</evidence>
<name>G7IQH0_MEDTR</name>
<keyword evidence="3" id="KW-1185">Reference proteome</keyword>
<evidence type="ECO:0000313" key="2">
    <source>
        <dbReference type="EnsemblPlants" id="AES65854"/>
    </source>
</evidence>
<reference evidence="2" key="3">
    <citation type="submission" date="2015-04" db="UniProtKB">
        <authorList>
            <consortium name="EnsemblPlants"/>
        </authorList>
    </citation>
    <scope>IDENTIFICATION</scope>
    <source>
        <strain evidence="2">cv. Jemalong A17</strain>
    </source>
</reference>
<sequence length="323" mass="36836">MNASRSNPTHHCHRKTCLTKGSMIHVVKPGCSYRPLRLYKHDYALRSMNKMLMSKAFRKLPRLIMTNLNSPLSTISVSLNHNAFIQLSSIIEEQFPEDDDFRDSKSKPSPTNNIPLPLTSQTLPMPFEGEVNVLNPSEIVENSSPPCIVIWELEQLVSENYLDYENLSLLTDFFVKYPSVLLRDTSLSTRYKCYAYTCLAELLQFLQTHSVLDVLASSHSEFVKLLHNLRSFGFDKDWLDSVERRALFSDIKVSQDALQKLLDSKQQVSKEVEVLGLKIDILSQHVEDLKHQLTTSETVLKSIIQEEAQVLETKATFSAPLGY</sequence>
<proteinExistence type="predicted"/>
<dbReference type="EMBL" id="CM001218">
    <property type="protein sequence ID" value="AES65854.1"/>
    <property type="molecule type" value="Genomic_DNA"/>
</dbReference>